<sequence>MPAGQSMITKSGARWALRASTTQVRALPPKPRGAWCGAWRCRGAPGWASACRGRGPGRGGSPR</sequence>
<dbReference type="AlphaFoldDB" id="A0A7I8J9T8"/>
<dbReference type="EMBL" id="LR743597">
    <property type="protein sequence ID" value="CAA2627727.1"/>
    <property type="molecule type" value="Genomic_DNA"/>
</dbReference>
<keyword evidence="2" id="KW-1185">Reference proteome</keyword>
<proteinExistence type="predicted"/>
<evidence type="ECO:0000313" key="1">
    <source>
        <dbReference type="EMBL" id="CAA2627727.1"/>
    </source>
</evidence>
<protein>
    <submittedName>
        <fullName evidence="1">Uncharacterized protein</fullName>
    </submittedName>
</protein>
<accession>A0A7I8J9T8</accession>
<organism evidence="1">
    <name type="scientific">Spirodela intermedia</name>
    <name type="common">Intermediate duckweed</name>
    <dbReference type="NCBI Taxonomy" id="51605"/>
    <lineage>
        <taxon>Eukaryota</taxon>
        <taxon>Viridiplantae</taxon>
        <taxon>Streptophyta</taxon>
        <taxon>Embryophyta</taxon>
        <taxon>Tracheophyta</taxon>
        <taxon>Spermatophyta</taxon>
        <taxon>Magnoliopsida</taxon>
        <taxon>Liliopsida</taxon>
        <taxon>Araceae</taxon>
        <taxon>Lemnoideae</taxon>
        <taxon>Spirodela</taxon>
    </lineage>
</organism>
<evidence type="ECO:0000313" key="2">
    <source>
        <dbReference type="Proteomes" id="UP001189122"/>
    </source>
</evidence>
<gene>
    <name evidence="1" type="ORF">SI7747_10013379</name>
</gene>
<reference evidence="1 2" key="1">
    <citation type="submission" date="2019-12" db="EMBL/GenBank/DDBJ databases">
        <authorList>
            <person name="Scholz U."/>
            <person name="Mascher M."/>
            <person name="Fiebig A."/>
        </authorList>
    </citation>
    <scope>NUCLEOTIDE SEQUENCE</scope>
</reference>
<dbReference type="Proteomes" id="UP001189122">
    <property type="component" value="Unassembled WGS sequence"/>
</dbReference>
<name>A0A7I8J9T8_SPIIN</name>
<dbReference type="EMBL" id="CACRZD030000010">
    <property type="protein sequence ID" value="CAA6666986.1"/>
    <property type="molecule type" value="Genomic_DNA"/>
</dbReference>